<dbReference type="AlphaFoldDB" id="A0A1J5PRE0"/>
<gene>
    <name evidence="1" type="ORF">GALL_522870</name>
</gene>
<protein>
    <submittedName>
        <fullName evidence="1">Uncharacterized protein</fullName>
    </submittedName>
</protein>
<reference evidence="1" key="1">
    <citation type="submission" date="2016-10" db="EMBL/GenBank/DDBJ databases">
        <title>Sequence of Gallionella enrichment culture.</title>
        <authorList>
            <person name="Poehlein A."/>
            <person name="Muehling M."/>
            <person name="Daniel R."/>
        </authorList>
    </citation>
    <scope>NUCLEOTIDE SEQUENCE</scope>
</reference>
<evidence type="ECO:0000313" key="1">
    <source>
        <dbReference type="EMBL" id="OIQ66149.1"/>
    </source>
</evidence>
<name>A0A1J5PRE0_9ZZZZ</name>
<organism evidence="1">
    <name type="scientific">mine drainage metagenome</name>
    <dbReference type="NCBI Taxonomy" id="410659"/>
    <lineage>
        <taxon>unclassified sequences</taxon>
        <taxon>metagenomes</taxon>
        <taxon>ecological metagenomes</taxon>
    </lineage>
</organism>
<comment type="caution">
    <text evidence="1">The sequence shown here is derived from an EMBL/GenBank/DDBJ whole genome shotgun (WGS) entry which is preliminary data.</text>
</comment>
<sequence length="272" mass="31767">MRQMLLDGVIWYELKEQNPFRFILSLPNNIASQQANIDPLLDASVTDSISLDRLITSRIPYGLGLELALPKLSDKTSWKKFCIETCYGHWNPVSLQNELNDELDKRMVSREPYYEMIIKCIIENRQQLLDCFLQLRERIQSHLVQNHVDDWKYASEKKSNDDWNTWIERVLTKVKNKDYYRRLVLGVSSVPTPDVWSDPLSAKEFEESFCESLLYIWSKRITRETSNVIAQNVTFNLDLSNENKKELNAAKLQAKIDTWLQKNGSSIACIVE</sequence>
<accession>A0A1J5PRE0</accession>
<dbReference type="EMBL" id="MLJW01006803">
    <property type="protein sequence ID" value="OIQ66149.1"/>
    <property type="molecule type" value="Genomic_DNA"/>
</dbReference>
<proteinExistence type="predicted"/>